<protein>
    <recommendedName>
        <fullName evidence="1">F-box domain-containing protein</fullName>
    </recommendedName>
</protein>
<organism evidence="2 3">
    <name type="scientific">Laccaria amethystina LaAM-08-1</name>
    <dbReference type="NCBI Taxonomy" id="1095629"/>
    <lineage>
        <taxon>Eukaryota</taxon>
        <taxon>Fungi</taxon>
        <taxon>Dikarya</taxon>
        <taxon>Basidiomycota</taxon>
        <taxon>Agaricomycotina</taxon>
        <taxon>Agaricomycetes</taxon>
        <taxon>Agaricomycetidae</taxon>
        <taxon>Agaricales</taxon>
        <taxon>Agaricineae</taxon>
        <taxon>Hydnangiaceae</taxon>
        <taxon>Laccaria</taxon>
    </lineage>
</organism>
<dbReference type="HOGENOM" id="CLU_018544_12_4_1"/>
<sequence length="456" mass="51601">MSTSECPQPNFGTHDLKVGSTRIDDLPPEILSLIFKLVHQDLKTQKGALFKGMRALSTTCKDWHQLASSIPELWSFIHIVNDQEGMMTHSHLSATITFLKLSRDLPLSLMLELITTAFHLLFDNFHRWRSITCKTNAEPPSISEGSVAPYLEHIDIFHSNEFQGVAYCRALVAAAPNLRSYLHKFHFSKPILAKKALFLLGQAKSLVEFRIAMLESMNFFLAEPPLSRTTSMIRFMTITSWYPRDIQELLSRLDTPNLDSLDLLFIVDDLTWLFVSNLPQHCSISIFPFLSSASDSFRLSSLGLYNLMVDKSEFIDCLCILSPSLTDLTIRTEGFISLLEVVMNNVLKSLTHNSLTQESEPLCPTLKNLTLKRYGDMVQSRLSSQTVVNRPSYSTTVALTMLGRLDVVFTVHTHHADEKQLNEFYEKGLRGTVQFAPAEVGYSYSSRLYNSSESLQ</sequence>
<name>A0A0C9WR13_9AGAR</name>
<dbReference type="InterPro" id="IPR001810">
    <property type="entry name" value="F-box_dom"/>
</dbReference>
<dbReference type="Pfam" id="PF12937">
    <property type="entry name" value="F-box-like"/>
    <property type="match status" value="1"/>
</dbReference>
<accession>A0A0C9WR13</accession>
<proteinExistence type="predicted"/>
<evidence type="ECO:0000313" key="2">
    <source>
        <dbReference type="EMBL" id="KIJ93745.1"/>
    </source>
</evidence>
<dbReference type="AlphaFoldDB" id="A0A0C9WR13"/>
<gene>
    <name evidence="2" type="ORF">K443DRAFT_134959</name>
</gene>
<dbReference type="Gene3D" id="1.20.1280.50">
    <property type="match status" value="1"/>
</dbReference>
<reference evidence="3" key="2">
    <citation type="submission" date="2015-01" db="EMBL/GenBank/DDBJ databases">
        <title>Evolutionary Origins and Diversification of the Mycorrhizal Mutualists.</title>
        <authorList>
            <consortium name="DOE Joint Genome Institute"/>
            <consortium name="Mycorrhizal Genomics Consortium"/>
            <person name="Kohler A."/>
            <person name="Kuo A."/>
            <person name="Nagy L.G."/>
            <person name="Floudas D."/>
            <person name="Copeland A."/>
            <person name="Barry K.W."/>
            <person name="Cichocki N."/>
            <person name="Veneault-Fourrey C."/>
            <person name="LaButti K."/>
            <person name="Lindquist E.A."/>
            <person name="Lipzen A."/>
            <person name="Lundell T."/>
            <person name="Morin E."/>
            <person name="Murat C."/>
            <person name="Riley R."/>
            <person name="Ohm R."/>
            <person name="Sun H."/>
            <person name="Tunlid A."/>
            <person name="Henrissat B."/>
            <person name="Grigoriev I.V."/>
            <person name="Hibbett D.S."/>
            <person name="Martin F."/>
        </authorList>
    </citation>
    <scope>NUCLEOTIDE SEQUENCE [LARGE SCALE GENOMIC DNA]</scope>
    <source>
        <strain evidence="3">LaAM-08-1</strain>
    </source>
</reference>
<evidence type="ECO:0000259" key="1">
    <source>
        <dbReference type="Pfam" id="PF12937"/>
    </source>
</evidence>
<keyword evidence="3" id="KW-1185">Reference proteome</keyword>
<feature type="domain" description="F-box" evidence="1">
    <location>
        <begin position="23"/>
        <end position="78"/>
    </location>
</feature>
<dbReference type="Proteomes" id="UP000054477">
    <property type="component" value="Unassembled WGS sequence"/>
</dbReference>
<evidence type="ECO:0000313" key="3">
    <source>
        <dbReference type="Proteomes" id="UP000054477"/>
    </source>
</evidence>
<dbReference type="EMBL" id="KN838827">
    <property type="protein sequence ID" value="KIJ93745.1"/>
    <property type="molecule type" value="Genomic_DNA"/>
</dbReference>
<dbReference type="InterPro" id="IPR036047">
    <property type="entry name" value="F-box-like_dom_sf"/>
</dbReference>
<reference evidence="2 3" key="1">
    <citation type="submission" date="2014-04" db="EMBL/GenBank/DDBJ databases">
        <authorList>
            <consortium name="DOE Joint Genome Institute"/>
            <person name="Kuo A."/>
            <person name="Kohler A."/>
            <person name="Nagy L.G."/>
            <person name="Floudas D."/>
            <person name="Copeland A."/>
            <person name="Barry K.W."/>
            <person name="Cichocki N."/>
            <person name="Veneault-Fourrey C."/>
            <person name="LaButti K."/>
            <person name="Lindquist E.A."/>
            <person name="Lipzen A."/>
            <person name="Lundell T."/>
            <person name="Morin E."/>
            <person name="Murat C."/>
            <person name="Sun H."/>
            <person name="Tunlid A."/>
            <person name="Henrissat B."/>
            <person name="Grigoriev I.V."/>
            <person name="Hibbett D.S."/>
            <person name="Martin F."/>
            <person name="Nordberg H.P."/>
            <person name="Cantor M.N."/>
            <person name="Hua S.X."/>
        </authorList>
    </citation>
    <scope>NUCLEOTIDE SEQUENCE [LARGE SCALE GENOMIC DNA]</scope>
    <source>
        <strain evidence="2 3">LaAM-08-1</strain>
    </source>
</reference>
<dbReference type="OrthoDB" id="2919606at2759"/>
<dbReference type="SUPFAM" id="SSF81383">
    <property type="entry name" value="F-box domain"/>
    <property type="match status" value="1"/>
</dbReference>